<accession>A0A7S1B216</accession>
<evidence type="ECO:0000313" key="2">
    <source>
        <dbReference type="EMBL" id="CAD8871164.1"/>
    </source>
</evidence>
<keyword evidence="1" id="KW-0472">Membrane</keyword>
<name>A0A7S1B216_NOCSC</name>
<protein>
    <submittedName>
        <fullName evidence="2">Uncharacterized protein</fullName>
    </submittedName>
</protein>
<evidence type="ECO:0000256" key="1">
    <source>
        <dbReference type="SAM" id="Phobius"/>
    </source>
</evidence>
<dbReference type="EMBL" id="HBFQ01064217">
    <property type="protein sequence ID" value="CAD8871164.1"/>
    <property type="molecule type" value="Transcribed_RNA"/>
</dbReference>
<keyword evidence="1" id="KW-1133">Transmembrane helix</keyword>
<feature type="transmembrane region" description="Helical" evidence="1">
    <location>
        <begin position="32"/>
        <end position="51"/>
    </location>
</feature>
<gene>
    <name evidence="2" type="ORF">NSCI0253_LOCUS45521</name>
</gene>
<keyword evidence="1" id="KW-0812">Transmembrane</keyword>
<dbReference type="AlphaFoldDB" id="A0A7S1B216"/>
<sequence>MVRLASGFLDDQKVLERRRSTRTHVYVRRRRGSCLAVVCGIVLAAWCGTGWHSSLTLALWGVSLSSLADGLKKNGTDSSREVVPVSEDRRKPSRDDVFFGEVDMEIDQALVQAIYPRVVLFASPEESPSNAVVRIVSARRPEDVRFLRMLELDQLRVRIWPHFRTRPHLHVRIYTDAVSIFGRNSSVLPPGRLRRWLRPPWLLFLDTVVEMPTDVSLSQCSWQWKMAGVGAEGPIRVLEVSCPHRTGKFLGRVAPNIGWILFLGSVFACSCSPLTVRARRLAGNAGPL</sequence>
<proteinExistence type="predicted"/>
<organism evidence="2">
    <name type="scientific">Noctiluca scintillans</name>
    <name type="common">Sea sparkle</name>
    <name type="synonym">Red tide dinoflagellate</name>
    <dbReference type="NCBI Taxonomy" id="2966"/>
    <lineage>
        <taxon>Eukaryota</taxon>
        <taxon>Sar</taxon>
        <taxon>Alveolata</taxon>
        <taxon>Dinophyceae</taxon>
        <taxon>Noctilucales</taxon>
        <taxon>Noctilucaceae</taxon>
        <taxon>Noctiluca</taxon>
    </lineage>
</organism>
<reference evidence="2" key="1">
    <citation type="submission" date="2021-01" db="EMBL/GenBank/DDBJ databases">
        <authorList>
            <person name="Corre E."/>
            <person name="Pelletier E."/>
            <person name="Niang G."/>
            <person name="Scheremetjew M."/>
            <person name="Finn R."/>
            <person name="Kale V."/>
            <person name="Holt S."/>
            <person name="Cochrane G."/>
            <person name="Meng A."/>
            <person name="Brown T."/>
            <person name="Cohen L."/>
        </authorList>
    </citation>
    <scope>NUCLEOTIDE SEQUENCE</scope>
</reference>